<dbReference type="RefSeq" id="WP_238273167.1">
    <property type="nucleotide sequence ID" value="NZ_BPQG01000102.1"/>
</dbReference>
<feature type="region of interest" description="Disordered" evidence="1">
    <location>
        <begin position="200"/>
        <end position="268"/>
    </location>
</feature>
<comment type="caution">
    <text evidence="2">The sequence shown here is derived from an EMBL/GenBank/DDBJ whole genome shotgun (WGS) entry which is preliminary data.</text>
</comment>
<accession>A0ABQ4QPF2</accession>
<organism evidence="2 3">
    <name type="scientific">Methylobacterium cerastii</name>
    <dbReference type="NCBI Taxonomy" id="932741"/>
    <lineage>
        <taxon>Bacteria</taxon>
        <taxon>Pseudomonadati</taxon>
        <taxon>Pseudomonadota</taxon>
        <taxon>Alphaproteobacteria</taxon>
        <taxon>Hyphomicrobiales</taxon>
        <taxon>Methylobacteriaceae</taxon>
        <taxon>Methylobacterium</taxon>
    </lineage>
</organism>
<proteinExistence type="predicted"/>
<feature type="region of interest" description="Disordered" evidence="1">
    <location>
        <begin position="1"/>
        <end position="22"/>
    </location>
</feature>
<dbReference type="EMBL" id="BPQG01000102">
    <property type="protein sequence ID" value="GJD46946.1"/>
    <property type="molecule type" value="Genomic_DNA"/>
</dbReference>
<evidence type="ECO:0000256" key="1">
    <source>
        <dbReference type="SAM" id="MobiDB-lite"/>
    </source>
</evidence>
<dbReference type="Proteomes" id="UP001055117">
    <property type="component" value="Unassembled WGS sequence"/>
</dbReference>
<reference evidence="2 3" key="1">
    <citation type="journal article" date="2021" name="Front. Microbiol.">
        <title>Comprehensive Comparative Genomics and Phenotyping of Methylobacterium Species.</title>
        <authorList>
            <person name="Alessa O."/>
            <person name="Ogura Y."/>
            <person name="Fujitani Y."/>
            <person name="Takami H."/>
            <person name="Hayashi T."/>
            <person name="Sahin N."/>
            <person name="Tani A."/>
        </authorList>
    </citation>
    <scope>NUCLEOTIDE SEQUENCE [LARGE SCALE GENOMIC DNA]</scope>
    <source>
        <strain evidence="2 3">DSM 23679</strain>
    </source>
</reference>
<evidence type="ECO:0000313" key="2">
    <source>
        <dbReference type="EMBL" id="GJD46946.1"/>
    </source>
</evidence>
<protein>
    <submittedName>
        <fullName evidence="2">Uncharacterized protein</fullName>
    </submittedName>
</protein>
<keyword evidence="3" id="KW-1185">Reference proteome</keyword>
<sequence>MTAKDNKLDRLERSPPTDREQRAIKRAAERYRARAEPFAYGSQAGQTNKLDWRGKHDDDAGHLLTTIDTFGTASPEFAQHNIGRVAAVMRGRGEKLPSDMALNAGLAAVSGIAPQDEVEAMLATQMVGVHEVAMEMLTRAKLADTTDALERYGALATKLLRTYTTQVEALAKLRRKGEQTVRVEHVHVYPGGQAIVGNVTQGGGAPNGNRHQPHAPERTSEKPAFSAPVGTSMRCADTGRESVPVTGGGGEEAMPDARRRPRQWRTSG</sequence>
<evidence type="ECO:0000313" key="3">
    <source>
        <dbReference type="Proteomes" id="UP001055117"/>
    </source>
</evidence>
<gene>
    <name evidence="2" type="ORF">AFCDBAGC_4831</name>
</gene>
<name>A0ABQ4QPF2_9HYPH</name>
<feature type="compositionally biased region" description="Basic residues" evidence="1">
    <location>
        <begin position="259"/>
        <end position="268"/>
    </location>
</feature>